<proteinExistence type="predicted"/>
<evidence type="ECO:0000313" key="2">
    <source>
        <dbReference type="Proteomes" id="UP000033946"/>
    </source>
</evidence>
<sequence>MSEKPSMPTSEALQSPESLATEVAALQKQVDALKNLLLVVDTAGPEAAKQIFS</sequence>
<dbReference type="Proteomes" id="UP000033946">
    <property type="component" value="Unassembled WGS sequence"/>
</dbReference>
<protein>
    <submittedName>
        <fullName evidence="1">Uncharacterized protein</fullName>
    </submittedName>
</protein>
<gene>
    <name evidence="1" type="ORF">UX69_C0008G0009</name>
</gene>
<reference evidence="1 2" key="1">
    <citation type="journal article" date="2015" name="Nature">
        <title>rRNA introns, odd ribosomes, and small enigmatic genomes across a large radiation of phyla.</title>
        <authorList>
            <person name="Brown C.T."/>
            <person name="Hug L.A."/>
            <person name="Thomas B.C."/>
            <person name="Sharon I."/>
            <person name="Castelle C.J."/>
            <person name="Singh A."/>
            <person name="Wilkins M.J."/>
            <person name="Williams K.H."/>
            <person name="Banfield J.F."/>
        </authorList>
    </citation>
    <scope>NUCLEOTIDE SEQUENCE [LARGE SCALE GENOMIC DNA]</scope>
</reference>
<name>A0A0G1QVK8_UNCKA</name>
<comment type="caution">
    <text evidence="1">The sequence shown here is derived from an EMBL/GenBank/DDBJ whole genome shotgun (WGS) entry which is preliminary data.</text>
</comment>
<evidence type="ECO:0000313" key="1">
    <source>
        <dbReference type="EMBL" id="KKU48947.1"/>
    </source>
</evidence>
<accession>A0A0G1QVK8</accession>
<dbReference type="EMBL" id="LCNE01000008">
    <property type="protein sequence ID" value="KKU48947.1"/>
    <property type="molecule type" value="Genomic_DNA"/>
</dbReference>
<dbReference type="AlphaFoldDB" id="A0A0G1QVK8"/>
<organism evidence="1 2">
    <name type="scientific">candidate division WWE3 bacterium GW2011_GWA2_46_9</name>
    <dbReference type="NCBI Taxonomy" id="1619111"/>
    <lineage>
        <taxon>Bacteria</taxon>
        <taxon>Katanobacteria</taxon>
    </lineage>
</organism>